<proteinExistence type="predicted"/>
<organism evidence="2">
    <name type="scientific">Flavobacterium sp. CFS9</name>
    <dbReference type="NCBI Taxonomy" id="3143118"/>
    <lineage>
        <taxon>Bacteria</taxon>
        <taxon>Pseudomonadati</taxon>
        <taxon>Bacteroidota</taxon>
        <taxon>Flavobacteriia</taxon>
        <taxon>Flavobacteriales</taxon>
        <taxon>Flavobacteriaceae</taxon>
        <taxon>Flavobacterium</taxon>
    </lineage>
</organism>
<evidence type="ECO:0000313" key="2">
    <source>
        <dbReference type="EMBL" id="BFM43802.1"/>
    </source>
</evidence>
<protein>
    <recommendedName>
        <fullName evidence="1">Outer membrane protein beta-barrel domain-containing protein</fullName>
    </recommendedName>
</protein>
<dbReference type="RefSeq" id="WP_369614972.1">
    <property type="nucleotide sequence ID" value="NZ_AP031573.1"/>
</dbReference>
<accession>A0AAT9H2S7</accession>
<evidence type="ECO:0000259" key="1">
    <source>
        <dbReference type="Pfam" id="PF14905"/>
    </source>
</evidence>
<dbReference type="Pfam" id="PF14905">
    <property type="entry name" value="OMP_b-brl_3"/>
    <property type="match status" value="1"/>
</dbReference>
<feature type="domain" description="Outer membrane protein beta-barrel" evidence="1">
    <location>
        <begin position="259"/>
        <end position="627"/>
    </location>
</feature>
<name>A0AAT9H2S7_9FLAO</name>
<dbReference type="InterPro" id="IPR041700">
    <property type="entry name" value="OMP_b-brl_3"/>
</dbReference>
<reference evidence="2" key="1">
    <citation type="submission" date="2024-05" db="EMBL/GenBank/DDBJ databases">
        <title>Whole-Genome Sequence of CFS9, a Potential Fish Probiotic Isolated from the Body Surface of Silurus asotus.</title>
        <authorList>
            <person name="Kojima M."/>
            <person name="Tobioka K."/>
            <person name="Yokota K."/>
            <person name="Nakatani H."/>
            <person name="Hori K."/>
            <person name="Tamaru Y."/>
            <person name="Okazaki F."/>
        </authorList>
    </citation>
    <scope>NUCLEOTIDE SEQUENCE</scope>
    <source>
        <strain evidence="2">CFS9</strain>
    </source>
</reference>
<gene>
    <name evidence="2" type="ORF">CFS9_24430</name>
</gene>
<dbReference type="AlphaFoldDB" id="A0AAT9H2S7"/>
<dbReference type="SUPFAM" id="SSF56935">
    <property type="entry name" value="Porins"/>
    <property type="match status" value="1"/>
</dbReference>
<dbReference type="EMBL" id="AP031573">
    <property type="protein sequence ID" value="BFM43802.1"/>
    <property type="molecule type" value="Genomic_DNA"/>
</dbReference>
<sequence length="649" mass="76326">MKKKITLLFVIKSFLVFSQETVKNEWADSSKVETLQEIKIIKNRRKAGIYKLHLPKEILKNENMGKTLRRVENITLDNSKTVYFKGKKIKNYIYNDKVITQEEFFKLLSENIVSFQIVENYFNLSNGETELVIKVKDNNGNVDNIKGTVDGTLGLLQEFNFLGLNLFYKKNKFSTILNISNLKNVSDNSSEEMFNDKTLNYSNHRVLYQSNFSMLTIFEIDKSSSLSLRNKYSIVDENRRSIFPDLSEASYFFLIRDYNTNLRYEKKTENNLEYKLNLDYVSNNNKIENTSNKSNQKFTEWTFSSSVSKSIDKLYIQSALVLTCRNYVFDNVTNRSEVKQNIVTPFISFSYDLNPNNSLSFGNRFQFSQDKVNHEAVFDHNFYLPNFTYFSKFDSIVDLEFNYKRYVVRPSIRSISNFTYQDFNNNSIVNPSYLEPEINNSFSLDLVKNIKKVDITLNFGYLTSSNNISVVNELNDYKMISENTNLDSYNSSSVGTSVSFKFYKESRFNLNYSYTKLKMKKENEIYEGFVNYLDLSVSGNIDKSTMYSINSYYIDRFYDFNLYRSVKPDISFSLSRNFLKDRLNINLEYRNILNTDANRMLRFTNNTNYYALDNRNTSHMILVNASYNFGKTFKVNRKYIRNINSDMKL</sequence>